<keyword evidence="9" id="KW-0067">ATP-binding</keyword>
<protein>
    <recommendedName>
        <fullName evidence="2">histidine kinase</fullName>
        <ecNumber evidence="2">2.7.13.3</ecNumber>
    </recommendedName>
</protein>
<evidence type="ECO:0000256" key="5">
    <source>
        <dbReference type="ARBA" id="ARBA00022606"/>
    </source>
</evidence>
<dbReference type="PRINTS" id="PR01033">
    <property type="entry name" value="PHYTOCHROME"/>
</dbReference>
<dbReference type="SUPFAM" id="SSF55781">
    <property type="entry name" value="GAF domain-like"/>
    <property type="match status" value="2"/>
</dbReference>
<dbReference type="InterPro" id="IPR009219">
    <property type="entry name" value="Bactrphtchr_CheY"/>
</dbReference>
<dbReference type="InterPro" id="IPR043150">
    <property type="entry name" value="Phytochrome_PHY_sf"/>
</dbReference>
<evidence type="ECO:0000256" key="4">
    <source>
        <dbReference type="ARBA" id="ARBA00022553"/>
    </source>
</evidence>
<dbReference type="PIRSF" id="PIRSF036397">
    <property type="entry name" value="Bactrphtchrm_rec"/>
    <property type="match status" value="1"/>
</dbReference>
<dbReference type="SMART" id="SM00448">
    <property type="entry name" value="REC"/>
    <property type="match status" value="1"/>
</dbReference>
<evidence type="ECO:0000313" key="15">
    <source>
        <dbReference type="EMBL" id="MCC4233592.1"/>
    </source>
</evidence>
<reference evidence="15 16" key="1">
    <citation type="submission" date="2021-10" db="EMBL/GenBank/DDBJ databases">
        <title>The diversity and Nitrogen Metabolism of Culturable Nitrate-Utilizing Bacteria Within the Oxygen Minimum Zone of the Changjiang (Yangtze River)Estuary.</title>
        <authorList>
            <person name="Zhang D."/>
            <person name="Zheng J."/>
            <person name="Liu S."/>
            <person name="He W."/>
        </authorList>
    </citation>
    <scope>NUCLEOTIDE SEQUENCE [LARGE SCALE GENOMIC DNA]</scope>
    <source>
        <strain evidence="15 16">FXH275-2</strain>
    </source>
</reference>
<evidence type="ECO:0000259" key="14">
    <source>
        <dbReference type="PROSITE" id="PS50110"/>
    </source>
</evidence>
<dbReference type="SMART" id="SM00911">
    <property type="entry name" value="HWE_HK"/>
    <property type="match status" value="1"/>
</dbReference>
<dbReference type="InterPro" id="IPR013654">
    <property type="entry name" value="PAS_2"/>
</dbReference>
<feature type="modified residue" description="4-aspartylphosphate" evidence="12">
    <location>
        <position position="793"/>
    </location>
</feature>
<dbReference type="CDD" id="cd00130">
    <property type="entry name" value="PAS"/>
    <property type="match status" value="1"/>
</dbReference>
<evidence type="ECO:0000256" key="8">
    <source>
        <dbReference type="ARBA" id="ARBA00022777"/>
    </source>
</evidence>
<dbReference type="InterPro" id="IPR000014">
    <property type="entry name" value="PAS"/>
</dbReference>
<dbReference type="InterPro" id="IPR001294">
    <property type="entry name" value="Phytochrome"/>
</dbReference>
<dbReference type="SUPFAM" id="SSF55785">
    <property type="entry name" value="PYP-like sensor domain (PAS domain)"/>
    <property type="match status" value="1"/>
</dbReference>
<dbReference type="InterPro" id="IPR011102">
    <property type="entry name" value="Sig_transdc_His_kinase_HWE"/>
</dbReference>
<dbReference type="PROSITE" id="PS50110">
    <property type="entry name" value="RESPONSE_REGULATORY"/>
    <property type="match status" value="1"/>
</dbReference>
<proteinExistence type="predicted"/>
<dbReference type="Gene3D" id="3.30.450.40">
    <property type="match status" value="1"/>
</dbReference>
<comment type="catalytic activity">
    <reaction evidence="1">
        <text>ATP + protein L-histidine = ADP + protein N-phospho-L-histidine.</text>
        <dbReference type="EC" id="2.7.13.3"/>
    </reaction>
</comment>
<dbReference type="Pfam" id="PF07536">
    <property type="entry name" value="HWE_HK"/>
    <property type="match status" value="1"/>
</dbReference>
<dbReference type="InterPro" id="IPR035965">
    <property type="entry name" value="PAS-like_dom_sf"/>
</dbReference>
<evidence type="ECO:0000256" key="6">
    <source>
        <dbReference type="ARBA" id="ARBA00022679"/>
    </source>
</evidence>
<dbReference type="Gene3D" id="3.30.450.20">
    <property type="entry name" value="PAS domain"/>
    <property type="match status" value="1"/>
</dbReference>
<dbReference type="Pfam" id="PF01590">
    <property type="entry name" value="GAF"/>
    <property type="match status" value="1"/>
</dbReference>
<keyword evidence="11" id="KW-0675">Receptor</keyword>
<organism evidence="15 16">
    <name type="scientific">Sphingobium soli</name>
    <dbReference type="NCBI Taxonomy" id="1591116"/>
    <lineage>
        <taxon>Bacteria</taxon>
        <taxon>Pseudomonadati</taxon>
        <taxon>Pseudomonadota</taxon>
        <taxon>Alphaproteobacteria</taxon>
        <taxon>Sphingomonadales</taxon>
        <taxon>Sphingomonadaceae</taxon>
        <taxon>Sphingobium</taxon>
    </lineage>
</organism>
<evidence type="ECO:0000256" key="2">
    <source>
        <dbReference type="ARBA" id="ARBA00012438"/>
    </source>
</evidence>
<dbReference type="Pfam" id="PF00360">
    <property type="entry name" value="PHY"/>
    <property type="match status" value="1"/>
</dbReference>
<dbReference type="Proteomes" id="UP001198830">
    <property type="component" value="Unassembled WGS sequence"/>
</dbReference>
<keyword evidence="7" id="KW-0547">Nucleotide-binding</keyword>
<dbReference type="Gene3D" id="3.30.565.10">
    <property type="entry name" value="Histidine kinase-like ATPase, C-terminal domain"/>
    <property type="match status" value="1"/>
</dbReference>
<evidence type="ECO:0000256" key="3">
    <source>
        <dbReference type="ARBA" id="ARBA00022543"/>
    </source>
</evidence>
<keyword evidence="3" id="KW-0600">Photoreceptor protein</keyword>
<keyword evidence="5" id="KW-0716">Sensory transduction</keyword>
<keyword evidence="16" id="KW-1185">Reference proteome</keyword>
<evidence type="ECO:0000256" key="11">
    <source>
        <dbReference type="ARBA" id="ARBA00023170"/>
    </source>
</evidence>
<dbReference type="InterPro" id="IPR003018">
    <property type="entry name" value="GAF"/>
</dbReference>
<dbReference type="PANTHER" id="PTHR41523:SF8">
    <property type="entry name" value="ETHYLENE RESPONSE SENSOR PROTEIN"/>
    <property type="match status" value="1"/>
</dbReference>
<dbReference type="EMBL" id="JAJGNP010000010">
    <property type="protein sequence ID" value="MCC4233592.1"/>
    <property type="molecule type" value="Genomic_DNA"/>
</dbReference>
<evidence type="ECO:0000256" key="9">
    <source>
        <dbReference type="ARBA" id="ARBA00022840"/>
    </source>
</evidence>
<dbReference type="Gene3D" id="3.30.450.270">
    <property type="match status" value="1"/>
</dbReference>
<evidence type="ECO:0000256" key="12">
    <source>
        <dbReference type="PROSITE-ProRule" id="PRU00169"/>
    </source>
</evidence>
<keyword evidence="4 12" id="KW-0597">Phosphoprotein</keyword>
<feature type="domain" description="Response regulatory" evidence="14">
    <location>
        <begin position="744"/>
        <end position="854"/>
    </location>
</feature>
<dbReference type="InterPro" id="IPR001789">
    <property type="entry name" value="Sig_transdc_resp-reg_receiver"/>
</dbReference>
<feature type="domain" description="Phytochrome chromophore attachment site" evidence="13">
    <location>
        <begin position="152"/>
        <end position="309"/>
    </location>
</feature>
<dbReference type="InterPro" id="IPR016132">
    <property type="entry name" value="Phyto_chromo_attachment"/>
</dbReference>
<evidence type="ECO:0000259" key="13">
    <source>
        <dbReference type="PROSITE" id="PS50046"/>
    </source>
</evidence>
<dbReference type="RefSeq" id="WP_228227441.1">
    <property type="nucleotide sequence ID" value="NZ_JAJGNP010000010.1"/>
</dbReference>
<gene>
    <name evidence="15" type="ORF">LL253_12940</name>
</gene>
<evidence type="ECO:0000256" key="10">
    <source>
        <dbReference type="ARBA" id="ARBA00022991"/>
    </source>
</evidence>
<name>A0ABS8H4X1_9SPHN</name>
<keyword evidence="10" id="KW-0157">Chromophore</keyword>
<dbReference type="EC" id="2.7.13.3" evidence="2"/>
<dbReference type="SMART" id="SM00065">
    <property type="entry name" value="GAF"/>
    <property type="match status" value="1"/>
</dbReference>
<dbReference type="Gene3D" id="3.40.50.2300">
    <property type="match status" value="1"/>
</dbReference>
<comment type="caution">
    <text evidence="15">The sequence shown here is derived from an EMBL/GenBank/DDBJ whole genome shotgun (WGS) entry which is preliminary data.</text>
</comment>
<dbReference type="InterPro" id="IPR029016">
    <property type="entry name" value="GAF-like_dom_sf"/>
</dbReference>
<evidence type="ECO:0000256" key="1">
    <source>
        <dbReference type="ARBA" id="ARBA00000085"/>
    </source>
</evidence>
<dbReference type="InterPro" id="IPR036890">
    <property type="entry name" value="HATPase_C_sf"/>
</dbReference>
<dbReference type="PANTHER" id="PTHR41523">
    <property type="entry name" value="TWO-COMPONENT SYSTEM SENSOR PROTEIN"/>
    <property type="match status" value="1"/>
</dbReference>
<dbReference type="InterPro" id="IPR013515">
    <property type="entry name" value="Phytochrome_cen-reg"/>
</dbReference>
<sequence>MAEGDPGSDATDPGFAVDLSNCDREPIHILGAVQPFGFLIALTADWLVARASANSAQFIGLSPDDMLGRPVADIFEADAIHALRNRITLLRGPDSVERLFSLPLIKDGPAFDVAVHFSGPMVIVEAEPASHDEMEASSTVRSMVSRLAQAESMSAFLRDGARQVRALTGFDRVMVYRFADGGDGEVVAEALRPGIESFFGLHYPASDIPSQARALYLRNIFRIIADVQAQPVPVLPALDPHGAALDMSLCLTRAVSPIHIEYLHNMGVGASLSISIIVGGKLWGLFACHHYEPRLPTFAQRSAAELFGQIFSMMLESRERAETAHYEGMARQVADRLLSAVAQDHDLLSNARWLGDIMFDTIPADGVGVYIDGHISLSGLTPDEHAFAAIVSMLNRTAASQIFTTDNLSQLLPDAARHADRAAGVLAIPISRRPRDYVVLFRAEQLRSVRWAGKQDKHIEYGPNGPRLTPRKSFEEWSELVKGTARPFTPAELRVAEAMRTALLEVILRLSDSADAERQRANEKQELLIAELNHRVRNILSLIRGLISQTRESAQSVEDFIGTLESRVHALARAHDQITADRWSPARLIDLIEVEAGAYLAERSDRVRLTGPNVLLTPACFTVLALVIHEMLTNAAKYGALSDGGIVAIDWRVDADGSLLIDWTESGGPPVVAPTRRGFGSTVIERSIPYDLGGDAEINYRLAGIEAHFCIPSRHVVSVLPDSVGRDRVKPAAAPMPGLLRDRHVLLVEDNMIIAMDGEDALRDLGAEVFTAASVGRAREAIALQPVDLAVLDFNLGHENSLPIADLLAERGVPFIFATGYGDGLELPPRFQHVTLVKKPYSGATLAQALEPVIGKQG</sequence>
<evidence type="ECO:0000256" key="7">
    <source>
        <dbReference type="ARBA" id="ARBA00022741"/>
    </source>
</evidence>
<dbReference type="SUPFAM" id="SSF52172">
    <property type="entry name" value="CheY-like"/>
    <property type="match status" value="1"/>
</dbReference>
<keyword evidence="8" id="KW-0418">Kinase</keyword>
<dbReference type="Pfam" id="PF08446">
    <property type="entry name" value="PAS_2"/>
    <property type="match status" value="1"/>
</dbReference>
<accession>A0ABS8H4X1</accession>
<dbReference type="PROSITE" id="PS50046">
    <property type="entry name" value="PHYTOCHROME_2"/>
    <property type="match status" value="1"/>
</dbReference>
<evidence type="ECO:0000313" key="16">
    <source>
        <dbReference type="Proteomes" id="UP001198830"/>
    </source>
</evidence>
<keyword evidence="6" id="KW-0808">Transferase</keyword>
<dbReference type="InterPro" id="IPR011006">
    <property type="entry name" value="CheY-like_superfamily"/>
</dbReference>